<dbReference type="Pfam" id="PF10358">
    <property type="entry name" value="NT-C2"/>
    <property type="match status" value="1"/>
</dbReference>
<keyword evidence="2" id="KW-0597">Phosphoprotein</keyword>
<comment type="subcellular location">
    <subcellularLocation>
        <location evidence="1">Endosome</location>
    </subcellularLocation>
</comment>
<dbReference type="SMART" id="SM00033">
    <property type="entry name" value="CH"/>
    <property type="match status" value="1"/>
</dbReference>
<dbReference type="GeneID" id="576366"/>
<dbReference type="PROSITE" id="PS51840">
    <property type="entry name" value="C2_NT"/>
    <property type="match status" value="1"/>
</dbReference>
<dbReference type="InterPro" id="IPR022735">
    <property type="entry name" value="bMERB_dom"/>
</dbReference>
<feature type="compositionally biased region" description="Acidic residues" evidence="6">
    <location>
        <begin position="265"/>
        <end position="283"/>
    </location>
</feature>
<dbReference type="PROSITE" id="PS51848">
    <property type="entry name" value="BMERB"/>
    <property type="match status" value="1"/>
</dbReference>
<dbReference type="Proteomes" id="UP000007110">
    <property type="component" value="Unassembled WGS sequence"/>
</dbReference>
<feature type="compositionally biased region" description="Basic and acidic residues" evidence="6">
    <location>
        <begin position="772"/>
        <end position="782"/>
    </location>
</feature>
<feature type="compositionally biased region" description="Basic and acidic residues" evidence="6">
    <location>
        <begin position="906"/>
        <end position="943"/>
    </location>
</feature>
<reference evidence="11" key="1">
    <citation type="submission" date="2015-02" db="EMBL/GenBank/DDBJ databases">
        <title>Genome sequencing for Strongylocentrotus purpuratus.</title>
        <authorList>
            <person name="Murali S."/>
            <person name="Liu Y."/>
            <person name="Vee V."/>
            <person name="English A."/>
            <person name="Wang M."/>
            <person name="Skinner E."/>
            <person name="Han Y."/>
            <person name="Muzny D.M."/>
            <person name="Worley K.C."/>
            <person name="Gibbs R.A."/>
        </authorList>
    </citation>
    <scope>NUCLEOTIDE SEQUENCE</scope>
</reference>
<evidence type="ECO:0000256" key="1">
    <source>
        <dbReference type="ARBA" id="ARBA00004177"/>
    </source>
</evidence>
<evidence type="ECO:0000256" key="3">
    <source>
        <dbReference type="ARBA" id="ARBA00022753"/>
    </source>
</evidence>
<evidence type="ECO:0000313" key="10">
    <source>
        <dbReference type="EnsemblMetazoa" id="XP_030854416"/>
    </source>
</evidence>
<feature type="compositionally biased region" description="Polar residues" evidence="6">
    <location>
        <begin position="890"/>
        <end position="899"/>
    </location>
</feature>
<feature type="compositionally biased region" description="Low complexity" evidence="6">
    <location>
        <begin position="616"/>
        <end position="638"/>
    </location>
</feature>
<feature type="coiled-coil region" evidence="5">
    <location>
        <begin position="1024"/>
        <end position="1102"/>
    </location>
</feature>
<feature type="region of interest" description="Disordered" evidence="6">
    <location>
        <begin position="255"/>
        <end position="323"/>
    </location>
</feature>
<keyword evidence="11" id="KW-1185">Reference proteome</keyword>
<dbReference type="OMA" id="QQSSCDN"/>
<organism evidence="10 11">
    <name type="scientific">Strongylocentrotus purpuratus</name>
    <name type="common">Purple sea urchin</name>
    <dbReference type="NCBI Taxonomy" id="7668"/>
    <lineage>
        <taxon>Eukaryota</taxon>
        <taxon>Metazoa</taxon>
        <taxon>Echinodermata</taxon>
        <taxon>Eleutherozoa</taxon>
        <taxon>Echinozoa</taxon>
        <taxon>Echinoidea</taxon>
        <taxon>Euechinoidea</taxon>
        <taxon>Echinacea</taxon>
        <taxon>Camarodonta</taxon>
        <taxon>Echinidea</taxon>
        <taxon>Strongylocentrotidae</taxon>
        <taxon>Strongylocentrotus</taxon>
    </lineage>
</organism>
<feature type="compositionally biased region" description="Polar residues" evidence="6">
    <location>
        <begin position="381"/>
        <end position="395"/>
    </location>
</feature>
<dbReference type="InterPro" id="IPR019448">
    <property type="entry name" value="NT-C2"/>
</dbReference>
<dbReference type="Pfam" id="PF12130">
    <property type="entry name" value="bMERB_dom"/>
    <property type="match status" value="1"/>
</dbReference>
<evidence type="ECO:0000256" key="4">
    <source>
        <dbReference type="ARBA" id="ARBA00023054"/>
    </source>
</evidence>
<dbReference type="InterPro" id="IPR036872">
    <property type="entry name" value="CH_dom_sf"/>
</dbReference>
<feature type="compositionally biased region" description="Basic and acidic residues" evidence="6">
    <location>
        <begin position="678"/>
        <end position="705"/>
    </location>
</feature>
<keyword evidence="3" id="KW-0967">Endosome</keyword>
<dbReference type="OrthoDB" id="5972258at2759"/>
<dbReference type="EnsemblMetazoa" id="XM_030998556">
    <property type="protein sequence ID" value="XP_030854416"/>
    <property type="gene ID" value="LOC576366"/>
</dbReference>
<feature type="domain" description="BMERB" evidence="9">
    <location>
        <begin position="939"/>
        <end position="1094"/>
    </location>
</feature>
<evidence type="ECO:0000256" key="2">
    <source>
        <dbReference type="ARBA" id="ARBA00022553"/>
    </source>
</evidence>
<dbReference type="Gene3D" id="1.10.418.10">
    <property type="entry name" value="Calponin-like domain"/>
    <property type="match status" value="1"/>
</dbReference>
<sequence>MASVWKRLQRVGKRAAKFKFTGSLHELAVEATKKWQPDKLCMIWTRRGRKKSTELHKWVPGIKDPYKGTVTWTVPENLEITVTLFRENRADAPFEDKEWLFVLEDEAKKGKRRVLAQGVINMKDFASMVPTQERQRITLKPVSKKIISASLELTVSCMLLREGAATDDDMQSLASILSFHQPDIADLNDFDDEDDEFDREILTSEKISELASQYTFMGPDHNTEDPFSALDALEEEEYTGDPFLKCDSRGRPTRLDASFNSDSADALEDSYEPGGEGLDDFEYDGGANYQQELRERDDISPSSDSTTPTVSLTPSTPVASSDFGMPYMIADAADYDDSADKKQRKRKAPQPPAGGGTNSSPSSPQPPKKDGGWAAAATAEPVSSRSPSPTHSAASSVVAAPRQSPIPMEGDGEEEEVREKPTPSPRSWIPASPSRRSRTGKESGSPLKLNKNAPSQQLLLWCQEVTKGYRGVKVTNLTTSWRNGLAFCAIIHRHRPDLIEFSSLSPHDIKGNNKKAFDAAAACGIPRLLDPQDMVLLAVPDKLAVMTYLFQLRAHFTGHELEVKRIGNATKKSTYIVGNYSSDKSMPEDVFAQETNVIHDDRVVANGERTENGKEVVSNGVSSVPKSPGSPTKSGPNSRKTSPEGGEDTVEGVDTMNMKNSDSNSHGLSDKLQSAGSKVERRLTKQKSRDKEPESNGVDSDKNRTPTDTPAENGRKVGSPIGAAGDQVWFRASAMAKKDVKGDGEAPQKSKEDDLKERAKRLLELARKEAAFKRATLKREQSQQDGDANEEEEKRKEDLKVRARKLIAEARGSINKPQIEGIDEMAQAVKEQATIGLGYNFYQYGGQCGEKTGADGQPLASPDQPTPPVSPDDNQLAKGLTKGNIAVKTPLQSFTNLVQPVQRKAKTPDDPSDEARTPDGQVKEEIKDAEEKDHEVEKSKEGTEDLMEEDLQETSEYILGEYSALDREQKQIDERAAFVEKALRQAMEEGTDDEAALMQEWFELVNKKNALIRRQEQLNVMEKEHDLERRYEMLNQELRKMMEIEDWQKTEEERQREAFLLEDLVILVNKRDELVMELDAQEREAEEEAEYLENALMRRRNKGGAGVRDEKCSIQ</sequence>
<evidence type="ECO:0000259" key="7">
    <source>
        <dbReference type="PROSITE" id="PS50021"/>
    </source>
</evidence>
<dbReference type="Pfam" id="PF00307">
    <property type="entry name" value="CH"/>
    <property type="match status" value="1"/>
</dbReference>
<dbReference type="FunFam" id="1.10.418.10:FF:000023">
    <property type="entry name" value="EH domain-binding protein 1 isoform X1"/>
    <property type="match status" value="1"/>
</dbReference>
<evidence type="ECO:0000313" key="11">
    <source>
        <dbReference type="Proteomes" id="UP000007110"/>
    </source>
</evidence>
<dbReference type="PANTHER" id="PTHR23167:SF46">
    <property type="entry name" value="EPS15 HOMOLOGY DOMAIN CONTAINING PROTEIN-BINDING PROTEIN 1, ISOFORM F"/>
    <property type="match status" value="1"/>
</dbReference>
<dbReference type="InterPro" id="IPR001715">
    <property type="entry name" value="CH_dom"/>
</dbReference>
<evidence type="ECO:0008006" key="12">
    <source>
        <dbReference type="Google" id="ProtNLM"/>
    </source>
</evidence>
<dbReference type="InterPro" id="IPR050540">
    <property type="entry name" value="F-actin_Monoox_Mical"/>
</dbReference>
<dbReference type="InParanoid" id="A0A7M7PRE2"/>
<keyword evidence="4 5" id="KW-0175">Coiled coil</keyword>
<dbReference type="CTD" id="23301"/>
<feature type="compositionally biased region" description="Low complexity" evidence="6">
    <location>
        <begin position="300"/>
        <end position="321"/>
    </location>
</feature>
<name>A0A7M7PRE2_STRPU</name>
<dbReference type="AlphaFoldDB" id="A0A7M7PRE2"/>
<feature type="domain" description="C2 NT-type" evidence="8">
    <location>
        <begin position="8"/>
        <end position="159"/>
    </location>
</feature>
<feature type="compositionally biased region" description="Basic and acidic residues" evidence="6">
    <location>
        <begin position="736"/>
        <end position="757"/>
    </location>
</feature>
<feature type="region of interest" description="Disordered" evidence="6">
    <location>
        <begin position="846"/>
        <end position="950"/>
    </location>
</feature>
<accession>A0A7M7PRE2</accession>
<feature type="compositionally biased region" description="Polar residues" evidence="6">
    <location>
        <begin position="657"/>
        <end position="676"/>
    </location>
</feature>
<feature type="compositionally biased region" description="Basic and acidic residues" evidence="6">
    <location>
        <begin position="601"/>
        <end position="614"/>
    </location>
</feature>
<protein>
    <recommendedName>
        <fullName evidence="12">EH domain binding protein 1</fullName>
    </recommendedName>
</protein>
<feature type="region of interest" description="Disordered" evidence="6">
    <location>
        <begin position="601"/>
        <end position="757"/>
    </location>
</feature>
<dbReference type="PANTHER" id="PTHR23167">
    <property type="entry name" value="CALPONIN HOMOLOGY DOMAIN-CONTAINING PROTEIN DDB_G0272472-RELATED"/>
    <property type="match status" value="1"/>
</dbReference>
<evidence type="ECO:0000256" key="6">
    <source>
        <dbReference type="SAM" id="MobiDB-lite"/>
    </source>
</evidence>
<feature type="region of interest" description="Disordered" evidence="6">
    <location>
        <begin position="336"/>
        <end position="450"/>
    </location>
</feature>
<reference evidence="10" key="2">
    <citation type="submission" date="2021-01" db="UniProtKB">
        <authorList>
            <consortium name="EnsemblMetazoa"/>
        </authorList>
    </citation>
    <scope>IDENTIFICATION</scope>
</reference>
<evidence type="ECO:0000259" key="9">
    <source>
        <dbReference type="PROSITE" id="PS51848"/>
    </source>
</evidence>
<dbReference type="SUPFAM" id="SSF47576">
    <property type="entry name" value="Calponin-homology domain, CH-domain"/>
    <property type="match status" value="1"/>
</dbReference>
<dbReference type="RefSeq" id="XP_030854416.1">
    <property type="nucleotide sequence ID" value="XM_030998556.1"/>
</dbReference>
<proteinExistence type="predicted"/>
<dbReference type="KEGG" id="spu:576366"/>
<feature type="region of interest" description="Disordered" evidence="6">
    <location>
        <begin position="772"/>
        <end position="799"/>
    </location>
</feature>
<dbReference type="SMART" id="SM01203">
    <property type="entry name" value="DUF3585"/>
    <property type="match status" value="1"/>
</dbReference>
<dbReference type="GO" id="GO:0005768">
    <property type="term" value="C:endosome"/>
    <property type="evidence" value="ECO:0007669"/>
    <property type="project" value="UniProtKB-SubCell"/>
</dbReference>
<dbReference type="PROSITE" id="PS50021">
    <property type="entry name" value="CH"/>
    <property type="match status" value="1"/>
</dbReference>
<evidence type="ECO:0000259" key="8">
    <source>
        <dbReference type="PROSITE" id="PS51840"/>
    </source>
</evidence>
<feature type="domain" description="Calponin-homology (CH)" evidence="7">
    <location>
        <begin position="452"/>
        <end position="557"/>
    </location>
</feature>
<evidence type="ECO:0000256" key="5">
    <source>
        <dbReference type="SAM" id="Coils"/>
    </source>
</evidence>